<accession>A0A1C4X4W9</accession>
<dbReference type="SUPFAM" id="SSF55469">
    <property type="entry name" value="FMN-dependent nitroreductase-like"/>
    <property type="match status" value="2"/>
</dbReference>
<dbReference type="InterPro" id="IPR050627">
    <property type="entry name" value="Nitroreductase/BluB"/>
</dbReference>
<keyword evidence="4" id="KW-1185">Reference proteome</keyword>
<evidence type="ECO:0000313" key="4">
    <source>
        <dbReference type="Proteomes" id="UP000198243"/>
    </source>
</evidence>
<dbReference type="InterPro" id="IPR029479">
    <property type="entry name" value="Nitroreductase"/>
</dbReference>
<dbReference type="NCBIfam" id="NF047509">
    <property type="entry name" value="Rv3131_FMN_oxido"/>
    <property type="match status" value="1"/>
</dbReference>
<dbReference type="Proteomes" id="UP000198243">
    <property type="component" value="Chromosome I"/>
</dbReference>
<organism evidence="3 4">
    <name type="scientific">Micromonospora coriariae</name>
    <dbReference type="NCBI Taxonomy" id="285665"/>
    <lineage>
        <taxon>Bacteria</taxon>
        <taxon>Bacillati</taxon>
        <taxon>Actinomycetota</taxon>
        <taxon>Actinomycetes</taxon>
        <taxon>Micromonosporales</taxon>
        <taxon>Micromonosporaceae</taxon>
        <taxon>Micromonospora</taxon>
    </lineage>
</organism>
<protein>
    <submittedName>
        <fullName evidence="3">Nitroreductase</fullName>
    </submittedName>
</protein>
<feature type="region of interest" description="Disordered" evidence="1">
    <location>
        <begin position="325"/>
        <end position="348"/>
    </location>
</feature>
<reference evidence="4" key="1">
    <citation type="submission" date="2016-06" db="EMBL/GenBank/DDBJ databases">
        <authorList>
            <person name="Varghese N."/>
            <person name="Submissions Spin"/>
        </authorList>
    </citation>
    <scope>NUCLEOTIDE SEQUENCE [LARGE SCALE GENOMIC DNA]</scope>
    <source>
        <strain evidence="4">DSM 44875</strain>
    </source>
</reference>
<dbReference type="Pfam" id="PF00881">
    <property type="entry name" value="Nitroreductase"/>
    <property type="match status" value="1"/>
</dbReference>
<dbReference type="AlphaFoldDB" id="A0A1C4X4W9"/>
<dbReference type="EMBL" id="LT607412">
    <property type="protein sequence ID" value="SCF03472.1"/>
    <property type="molecule type" value="Genomic_DNA"/>
</dbReference>
<dbReference type="InterPro" id="IPR000415">
    <property type="entry name" value="Nitroreductase-like"/>
</dbReference>
<evidence type="ECO:0000313" key="3">
    <source>
        <dbReference type="EMBL" id="SCF03472.1"/>
    </source>
</evidence>
<sequence>MGHDVGKRKVVTISQETPARDRPLTTALTQAAATAGLAPSVHNSQPWRWTVLPDALELRMVQEPQLAATDPENRLVTLSCGLALHHARVALAAEGWAAQVERLPDPDQLELLARLSRFRQTAADADATRLVQCMRVRQTDRRPVSDEPVPNATLDEIVKATCAQGARLQLLGSDQVMELAAVAAQAAVVAAEEPELREELAYWTSRAAAGTGLPPEVLPEQAPQTTVPGRDFGRTGTLPIGPGHDRAAVYGILWDTEDEPESWLRAGEGLSAAWLTATRLGVSMVPLSGVVETDGTRQTLRQMLAGLGFPYLAMRLGIADRAQAAPPHTPRLPTEQVVDTSAVDAGTR</sequence>
<evidence type="ECO:0000256" key="1">
    <source>
        <dbReference type="SAM" id="MobiDB-lite"/>
    </source>
</evidence>
<name>A0A1C4X4W9_9ACTN</name>
<proteinExistence type="predicted"/>
<dbReference type="PANTHER" id="PTHR23026">
    <property type="entry name" value="NADPH NITROREDUCTASE"/>
    <property type="match status" value="1"/>
</dbReference>
<feature type="domain" description="Nitroreductase" evidence="2">
    <location>
        <begin position="136"/>
        <end position="302"/>
    </location>
</feature>
<gene>
    <name evidence="3" type="ORF">GA0070607_4679</name>
</gene>
<dbReference type="PANTHER" id="PTHR23026:SF123">
    <property type="entry name" value="NAD(P)H NITROREDUCTASE RV3131-RELATED"/>
    <property type="match status" value="1"/>
</dbReference>
<dbReference type="GO" id="GO:0016491">
    <property type="term" value="F:oxidoreductase activity"/>
    <property type="evidence" value="ECO:0007669"/>
    <property type="project" value="InterPro"/>
</dbReference>
<dbReference type="Gene3D" id="3.40.109.10">
    <property type="entry name" value="NADH Oxidase"/>
    <property type="match status" value="1"/>
</dbReference>
<feature type="region of interest" description="Disordered" evidence="1">
    <location>
        <begin position="212"/>
        <end position="231"/>
    </location>
</feature>
<evidence type="ECO:0000259" key="2">
    <source>
        <dbReference type="Pfam" id="PF00881"/>
    </source>
</evidence>